<feature type="compositionally biased region" description="Acidic residues" evidence="6">
    <location>
        <begin position="30"/>
        <end position="49"/>
    </location>
</feature>
<evidence type="ECO:0000313" key="8">
    <source>
        <dbReference type="Proteomes" id="UP000799753"/>
    </source>
</evidence>
<feature type="region of interest" description="Disordered" evidence="6">
    <location>
        <begin position="24"/>
        <end position="49"/>
    </location>
</feature>
<dbReference type="GO" id="GO:0003886">
    <property type="term" value="F:DNA (cytosine-5-)-methyltransferase activity"/>
    <property type="evidence" value="ECO:0007669"/>
    <property type="project" value="UniProtKB-EC"/>
</dbReference>
<dbReference type="GO" id="GO:0005634">
    <property type="term" value="C:nucleus"/>
    <property type="evidence" value="ECO:0007669"/>
    <property type="project" value="TreeGrafter"/>
</dbReference>
<dbReference type="PROSITE" id="PS51679">
    <property type="entry name" value="SAM_MT_C5"/>
    <property type="match status" value="1"/>
</dbReference>
<dbReference type="Proteomes" id="UP000799753">
    <property type="component" value="Unassembled WGS sequence"/>
</dbReference>
<keyword evidence="8" id="KW-1185">Reference proteome</keyword>
<dbReference type="AlphaFoldDB" id="A0A6A6RQA2"/>
<evidence type="ECO:0000256" key="5">
    <source>
        <dbReference type="PROSITE-ProRule" id="PRU01016"/>
    </source>
</evidence>
<dbReference type="Pfam" id="PF00145">
    <property type="entry name" value="DNA_methylase"/>
    <property type="match status" value="1"/>
</dbReference>
<keyword evidence="2 5" id="KW-0489">Methyltransferase</keyword>
<accession>A0A6A6RQA2</accession>
<dbReference type="Gene3D" id="3.40.50.150">
    <property type="entry name" value="Vaccinia Virus protein VP39"/>
    <property type="match status" value="1"/>
</dbReference>
<sequence length="730" mass="82512">MPGSVASLVHVNIEEDEVADAAFTRRLQEEYDNEGASESDLSGDSDGDGDGAFGHIDIDDFAVPAVPAEQPELFPERFELDSVTLDCGDVKIGDVVELKDTSSISIMGRRYGDFLLVKHIVEDIGTVKVTLRGFRLRRCTNLAPLFDAKLNDLVMMLEVARYDNRPHHVQGITEVSTTEVIGKRICKFTNLTYELMGLKTSSIFIPGRIARTGDSQAISDFLFHNSPLYCRWVNITINEPNGKPYGGEVRRLYKREKEEYEHMSKSAPVKGPPKDDQFDDEGWAFIENPHKILRRSGSVESLDDDYDPRRRTIPSRPAKYKFADIFCGAGGASYGAVEAGLTVQYGVEIDKNVIESYHYNHPNSKPLAMDAHNFPAKASGNRKKYGVDQVHFSTTCKYFAHCHTRDGKDDQMNYETIFTVGPILKVLKPPYATAEQAPGMSLLRKHRNSFRKFLNMIMDAGYNVRYQVIDLSSYGLPQRRRRLLFNMSKIGYPLAPFPNPTHGLRGSGLKRFVSVADALEKLERVPAGHRHNDPLHQPEAMRWYDKTPYDPHTSFLKGLITTSGGKNWHYTGKRKYTAREYSFLQTFPIDAYFHGSPTSAIQAIGNAYPPIAASQHMLTCAQTREAFDHGYIGAEEEIRDLWETLNTKGINVTNAAQFRYLNRLEKNAARSDYVPPSIWARSTIIEPRAAAQNRRAEVLNSRLRRQREVLAEAEFAEDKGEIIWVFEDDD</sequence>
<organism evidence="7 8">
    <name type="scientific">Massarina eburnea CBS 473.64</name>
    <dbReference type="NCBI Taxonomy" id="1395130"/>
    <lineage>
        <taxon>Eukaryota</taxon>
        <taxon>Fungi</taxon>
        <taxon>Dikarya</taxon>
        <taxon>Ascomycota</taxon>
        <taxon>Pezizomycotina</taxon>
        <taxon>Dothideomycetes</taxon>
        <taxon>Pleosporomycetidae</taxon>
        <taxon>Pleosporales</taxon>
        <taxon>Massarineae</taxon>
        <taxon>Massarinaceae</taxon>
        <taxon>Massarina</taxon>
    </lineage>
</organism>
<name>A0A6A6RQA2_9PLEO</name>
<evidence type="ECO:0000256" key="6">
    <source>
        <dbReference type="SAM" id="MobiDB-lite"/>
    </source>
</evidence>
<dbReference type="InterPro" id="IPR001525">
    <property type="entry name" value="C5_MeTfrase"/>
</dbReference>
<dbReference type="PANTHER" id="PTHR10629">
    <property type="entry name" value="CYTOSINE-SPECIFIC METHYLTRANSFERASE"/>
    <property type="match status" value="1"/>
</dbReference>
<comment type="similarity">
    <text evidence="5">Belongs to the class I-like SAM-binding methyltransferase superfamily. C5-methyltransferase family.</text>
</comment>
<dbReference type="Gene3D" id="3.90.120.10">
    <property type="entry name" value="DNA Methylase, subunit A, domain 2"/>
    <property type="match status" value="1"/>
</dbReference>
<dbReference type="OrthoDB" id="414133at2759"/>
<keyword evidence="4 5" id="KW-0949">S-adenosyl-L-methionine</keyword>
<reference evidence="7" key="1">
    <citation type="journal article" date="2020" name="Stud. Mycol.">
        <title>101 Dothideomycetes genomes: a test case for predicting lifestyles and emergence of pathogens.</title>
        <authorList>
            <person name="Haridas S."/>
            <person name="Albert R."/>
            <person name="Binder M."/>
            <person name="Bloem J."/>
            <person name="Labutti K."/>
            <person name="Salamov A."/>
            <person name="Andreopoulos B."/>
            <person name="Baker S."/>
            <person name="Barry K."/>
            <person name="Bills G."/>
            <person name="Bluhm B."/>
            <person name="Cannon C."/>
            <person name="Castanera R."/>
            <person name="Culley D."/>
            <person name="Daum C."/>
            <person name="Ezra D."/>
            <person name="Gonzalez J."/>
            <person name="Henrissat B."/>
            <person name="Kuo A."/>
            <person name="Liang C."/>
            <person name="Lipzen A."/>
            <person name="Lutzoni F."/>
            <person name="Magnuson J."/>
            <person name="Mondo S."/>
            <person name="Nolan M."/>
            <person name="Ohm R."/>
            <person name="Pangilinan J."/>
            <person name="Park H.-J."/>
            <person name="Ramirez L."/>
            <person name="Alfaro M."/>
            <person name="Sun H."/>
            <person name="Tritt A."/>
            <person name="Yoshinaga Y."/>
            <person name="Zwiers L.-H."/>
            <person name="Turgeon B."/>
            <person name="Goodwin S."/>
            <person name="Spatafora J."/>
            <person name="Crous P."/>
            <person name="Grigoriev I."/>
        </authorList>
    </citation>
    <scope>NUCLEOTIDE SEQUENCE</scope>
    <source>
        <strain evidence="7">CBS 473.64</strain>
    </source>
</reference>
<dbReference type="EMBL" id="MU006798">
    <property type="protein sequence ID" value="KAF2636408.1"/>
    <property type="molecule type" value="Genomic_DNA"/>
</dbReference>
<feature type="active site" evidence="5">
    <location>
        <position position="396"/>
    </location>
</feature>
<dbReference type="SUPFAM" id="SSF53335">
    <property type="entry name" value="S-adenosyl-L-methionine-dependent methyltransferases"/>
    <property type="match status" value="1"/>
</dbReference>
<evidence type="ECO:0000256" key="3">
    <source>
        <dbReference type="ARBA" id="ARBA00022679"/>
    </source>
</evidence>
<gene>
    <name evidence="7" type="ORF">P280DRAFT_459762</name>
</gene>
<dbReference type="PANTHER" id="PTHR10629:SF52">
    <property type="entry name" value="DNA (CYTOSINE-5)-METHYLTRANSFERASE 1"/>
    <property type="match status" value="1"/>
</dbReference>
<dbReference type="GO" id="GO:0044027">
    <property type="term" value="P:negative regulation of gene expression via chromosomal CpG island methylation"/>
    <property type="evidence" value="ECO:0007669"/>
    <property type="project" value="TreeGrafter"/>
</dbReference>
<evidence type="ECO:0000256" key="1">
    <source>
        <dbReference type="ARBA" id="ARBA00011975"/>
    </source>
</evidence>
<keyword evidence="3 5" id="KW-0808">Transferase</keyword>
<proteinExistence type="inferred from homology"/>
<dbReference type="InterPro" id="IPR029063">
    <property type="entry name" value="SAM-dependent_MTases_sf"/>
</dbReference>
<evidence type="ECO:0000256" key="2">
    <source>
        <dbReference type="ARBA" id="ARBA00022603"/>
    </source>
</evidence>
<dbReference type="EC" id="2.1.1.37" evidence="1"/>
<dbReference type="GO" id="GO:0032259">
    <property type="term" value="P:methylation"/>
    <property type="evidence" value="ECO:0007669"/>
    <property type="project" value="UniProtKB-KW"/>
</dbReference>
<evidence type="ECO:0000313" key="7">
    <source>
        <dbReference type="EMBL" id="KAF2636408.1"/>
    </source>
</evidence>
<dbReference type="InterPro" id="IPR050390">
    <property type="entry name" value="C5-Methyltransferase"/>
</dbReference>
<dbReference type="GO" id="GO:0003677">
    <property type="term" value="F:DNA binding"/>
    <property type="evidence" value="ECO:0007669"/>
    <property type="project" value="TreeGrafter"/>
</dbReference>
<protein>
    <recommendedName>
        <fullName evidence="1">DNA (cytosine-5-)-methyltransferase</fullName>
        <ecNumber evidence="1">2.1.1.37</ecNumber>
    </recommendedName>
</protein>
<evidence type="ECO:0000256" key="4">
    <source>
        <dbReference type="ARBA" id="ARBA00022691"/>
    </source>
</evidence>